<protein>
    <submittedName>
        <fullName evidence="1">Uncharacterized protein</fullName>
    </submittedName>
</protein>
<accession>A0A8I6TL43</accession>
<proteinExistence type="predicted"/>
<name>A0A8I6TL43_CIMLE</name>
<dbReference type="Proteomes" id="UP000494040">
    <property type="component" value="Unassembled WGS sequence"/>
</dbReference>
<dbReference type="RefSeq" id="XP_024085527.1">
    <property type="nucleotide sequence ID" value="XM_024229759.1"/>
</dbReference>
<reference evidence="1" key="1">
    <citation type="submission" date="2022-01" db="UniProtKB">
        <authorList>
            <consortium name="EnsemblMetazoa"/>
        </authorList>
    </citation>
    <scope>IDENTIFICATION</scope>
</reference>
<dbReference type="OrthoDB" id="524165at2759"/>
<dbReference type="AlphaFoldDB" id="A0A8I6TL43"/>
<evidence type="ECO:0000313" key="1">
    <source>
        <dbReference type="EnsemblMetazoa" id="XP_024085527.1"/>
    </source>
</evidence>
<sequence length="156" mass="19056">MSPLFQCHMFFLFSRSVILTRQNGSDRSLHFPFQPLKMSKAVYRNFIEESGIMEAFTLFLFRLIDEKTKPPYLIHYFRKHFGYKISRDMPNIHYTWEQIEQEKRKLEALQMENVKLKHELSFYDTYYEMRPLRYRFPIMPELKAEREKNPDGQSPN</sequence>
<dbReference type="EnsemblMetazoa" id="XM_024229759.1">
    <property type="protein sequence ID" value="XP_024085527.1"/>
    <property type="gene ID" value="LOC106662900"/>
</dbReference>
<keyword evidence="2" id="KW-1185">Reference proteome</keyword>
<dbReference type="GeneID" id="106662900"/>
<organism evidence="1 2">
    <name type="scientific">Cimex lectularius</name>
    <name type="common">Bed bug</name>
    <name type="synonym">Acanthia lectularia</name>
    <dbReference type="NCBI Taxonomy" id="79782"/>
    <lineage>
        <taxon>Eukaryota</taxon>
        <taxon>Metazoa</taxon>
        <taxon>Ecdysozoa</taxon>
        <taxon>Arthropoda</taxon>
        <taxon>Hexapoda</taxon>
        <taxon>Insecta</taxon>
        <taxon>Pterygota</taxon>
        <taxon>Neoptera</taxon>
        <taxon>Paraneoptera</taxon>
        <taxon>Hemiptera</taxon>
        <taxon>Heteroptera</taxon>
        <taxon>Panheteroptera</taxon>
        <taxon>Cimicomorpha</taxon>
        <taxon>Cimicidae</taxon>
        <taxon>Cimex</taxon>
    </lineage>
</organism>
<evidence type="ECO:0000313" key="2">
    <source>
        <dbReference type="Proteomes" id="UP000494040"/>
    </source>
</evidence>